<dbReference type="HOGENOM" id="CLU_2606653_0_0_1"/>
<dbReference type="InterPro" id="IPR002110">
    <property type="entry name" value="Ankyrin_rpt"/>
</dbReference>
<feature type="repeat" description="ANK" evidence="1">
    <location>
        <begin position="29"/>
        <end position="58"/>
    </location>
</feature>
<dbReference type="EMBL" id="KN293993">
    <property type="protein sequence ID" value="KGQ02059.1"/>
    <property type="molecule type" value="Genomic_DNA"/>
</dbReference>
<dbReference type="Pfam" id="PF00023">
    <property type="entry name" value="Ank"/>
    <property type="match status" value="1"/>
</dbReference>
<gene>
    <name evidence="2" type="ORF">PAAG_11240</name>
</gene>
<dbReference type="PROSITE" id="PS50088">
    <property type="entry name" value="ANK_REPEAT"/>
    <property type="match status" value="1"/>
</dbReference>
<dbReference type="GeneID" id="26970311"/>
<keyword evidence="3" id="KW-1185">Reference proteome</keyword>
<keyword evidence="1" id="KW-0040">ANK repeat</keyword>
<name>A0A0A2VMI9_PARBA</name>
<evidence type="ECO:0000313" key="3">
    <source>
        <dbReference type="Proteomes" id="UP000002059"/>
    </source>
</evidence>
<dbReference type="OrthoDB" id="4185355at2759"/>
<dbReference type="SUPFAM" id="SSF48403">
    <property type="entry name" value="Ankyrin repeat"/>
    <property type="match status" value="1"/>
</dbReference>
<dbReference type="VEuPathDB" id="FungiDB:PAAG_11240"/>
<dbReference type="PROSITE" id="PS50297">
    <property type="entry name" value="ANK_REP_REGION"/>
    <property type="match status" value="1"/>
</dbReference>
<accession>A0A0A2VMI9</accession>
<evidence type="ECO:0000256" key="1">
    <source>
        <dbReference type="PROSITE-ProRule" id="PRU00023"/>
    </source>
</evidence>
<dbReference type="RefSeq" id="XP_015703528.1">
    <property type="nucleotide sequence ID" value="XM_015846921.1"/>
</dbReference>
<organism evidence="2 3">
    <name type="scientific">Paracoccidioides lutzii (strain ATCC MYA-826 / Pb01)</name>
    <name type="common">Paracoccidioides brasiliensis</name>
    <dbReference type="NCBI Taxonomy" id="502779"/>
    <lineage>
        <taxon>Eukaryota</taxon>
        <taxon>Fungi</taxon>
        <taxon>Dikarya</taxon>
        <taxon>Ascomycota</taxon>
        <taxon>Pezizomycotina</taxon>
        <taxon>Eurotiomycetes</taxon>
        <taxon>Eurotiomycetidae</taxon>
        <taxon>Onygenales</taxon>
        <taxon>Ajellomycetaceae</taxon>
        <taxon>Paracoccidioides</taxon>
    </lineage>
</organism>
<dbReference type="InterPro" id="IPR036770">
    <property type="entry name" value="Ankyrin_rpt-contain_sf"/>
</dbReference>
<dbReference type="Gene3D" id="1.25.40.20">
    <property type="entry name" value="Ankyrin repeat-containing domain"/>
    <property type="match status" value="1"/>
</dbReference>
<protein>
    <submittedName>
        <fullName evidence="2">Uncharacterized protein</fullName>
    </submittedName>
</protein>
<proteinExistence type="predicted"/>
<evidence type="ECO:0000313" key="2">
    <source>
        <dbReference type="EMBL" id="KGQ02059.1"/>
    </source>
</evidence>
<dbReference type="Proteomes" id="UP000002059">
    <property type="component" value="Partially assembled WGS sequence"/>
</dbReference>
<dbReference type="AlphaFoldDB" id="A0A0A2VMI9"/>
<reference evidence="2 3" key="1">
    <citation type="journal article" date="2011" name="PLoS Genet.">
        <title>Comparative genomic analysis of human fungal pathogens causing paracoccidioidomycosis.</title>
        <authorList>
            <person name="Desjardins C.A."/>
            <person name="Champion M.D."/>
            <person name="Holder J.W."/>
            <person name="Muszewska A."/>
            <person name="Goldberg J."/>
            <person name="Bailao A.M."/>
            <person name="Brigido M.M."/>
            <person name="Ferreira M.E."/>
            <person name="Garcia A.M."/>
            <person name="Grynberg M."/>
            <person name="Gujja S."/>
            <person name="Heiman D.I."/>
            <person name="Henn M.R."/>
            <person name="Kodira C.D."/>
            <person name="Leon-Narvaez H."/>
            <person name="Longo L.V."/>
            <person name="Ma L.J."/>
            <person name="Malavazi I."/>
            <person name="Matsuo A.L."/>
            <person name="Morais F.V."/>
            <person name="Pereira M."/>
            <person name="Rodriguez-Brito S."/>
            <person name="Sakthikumar S."/>
            <person name="Salem-Izacc S.M."/>
            <person name="Sykes S.M."/>
            <person name="Teixeira M.M."/>
            <person name="Vallejo M.C."/>
            <person name="Walter M.E."/>
            <person name="Yandava C."/>
            <person name="Young S."/>
            <person name="Zeng Q."/>
            <person name="Zucker J."/>
            <person name="Felipe M.S."/>
            <person name="Goldman G.H."/>
            <person name="Haas B.J."/>
            <person name="McEwen J.G."/>
            <person name="Nino-Vega G."/>
            <person name="Puccia R."/>
            <person name="San-Blas G."/>
            <person name="Soares C.M."/>
            <person name="Birren B.W."/>
            <person name="Cuomo C.A."/>
        </authorList>
    </citation>
    <scope>NUCLEOTIDE SEQUENCE [LARGE SCALE GENOMIC DNA]</scope>
    <source>
        <strain evidence="3">ATCC MYA-826 / Pb01</strain>
    </source>
</reference>
<sequence length="79" mass="8609">MKFLLEWGATPATDPRDDGIPDITYIGPALHVAVHEGHLEIVGLLLLQHGADKNQKNQEGNTALGVAETKGHIHKYWGC</sequence>
<dbReference type="KEGG" id="pbl:PAAG_11240"/>